<dbReference type="Proteomes" id="UP000701801">
    <property type="component" value="Unassembled WGS sequence"/>
</dbReference>
<keyword evidence="1" id="KW-0732">Signal</keyword>
<evidence type="ECO:0008006" key="4">
    <source>
        <dbReference type="Google" id="ProtNLM"/>
    </source>
</evidence>
<sequence>MKLTSVIVLSIATSVMAQLLPKGRFCNDGTEGNGGCEAEGLATYCCAGIDKIGPFQTFRETTVPSRNKANSVSCEPAGSKLIGEIRCAPK</sequence>
<feature type="signal peptide" evidence="1">
    <location>
        <begin position="1"/>
        <end position="17"/>
    </location>
</feature>
<accession>A0A9N9PWT3</accession>
<evidence type="ECO:0000256" key="1">
    <source>
        <dbReference type="SAM" id="SignalP"/>
    </source>
</evidence>
<proteinExistence type="predicted"/>
<organism evidence="2 3">
    <name type="scientific">Hymenoscyphus albidus</name>
    <dbReference type="NCBI Taxonomy" id="595503"/>
    <lineage>
        <taxon>Eukaryota</taxon>
        <taxon>Fungi</taxon>
        <taxon>Dikarya</taxon>
        <taxon>Ascomycota</taxon>
        <taxon>Pezizomycotina</taxon>
        <taxon>Leotiomycetes</taxon>
        <taxon>Helotiales</taxon>
        <taxon>Helotiaceae</taxon>
        <taxon>Hymenoscyphus</taxon>
    </lineage>
</organism>
<feature type="chain" id="PRO_5040264592" description="Hydrophobin" evidence="1">
    <location>
        <begin position="18"/>
        <end position="90"/>
    </location>
</feature>
<evidence type="ECO:0000313" key="2">
    <source>
        <dbReference type="EMBL" id="CAG8977758.1"/>
    </source>
</evidence>
<reference evidence="2" key="1">
    <citation type="submission" date="2021-07" db="EMBL/GenBank/DDBJ databases">
        <authorList>
            <person name="Durling M."/>
        </authorList>
    </citation>
    <scope>NUCLEOTIDE SEQUENCE</scope>
</reference>
<gene>
    <name evidence="2" type="ORF">HYALB_00010979</name>
</gene>
<dbReference type="EMBL" id="CAJVRM010000233">
    <property type="protein sequence ID" value="CAG8977758.1"/>
    <property type="molecule type" value="Genomic_DNA"/>
</dbReference>
<dbReference type="AlphaFoldDB" id="A0A9N9PWT3"/>
<keyword evidence="3" id="KW-1185">Reference proteome</keyword>
<dbReference type="OrthoDB" id="4958776at2759"/>
<evidence type="ECO:0000313" key="3">
    <source>
        <dbReference type="Proteomes" id="UP000701801"/>
    </source>
</evidence>
<comment type="caution">
    <text evidence="2">The sequence shown here is derived from an EMBL/GenBank/DDBJ whole genome shotgun (WGS) entry which is preliminary data.</text>
</comment>
<name>A0A9N9PWT3_9HELO</name>
<protein>
    <recommendedName>
        <fullName evidence="4">Hydrophobin</fullName>
    </recommendedName>
</protein>